<dbReference type="PIRSF" id="PIRSF006485">
    <property type="entry name" value="GTP-binding_EngA"/>
    <property type="match status" value="1"/>
</dbReference>
<dbReference type="InterPro" id="IPR016484">
    <property type="entry name" value="GTPase_Der"/>
</dbReference>
<dbReference type="Pfam" id="PF14714">
    <property type="entry name" value="KH_dom-like"/>
    <property type="match status" value="1"/>
</dbReference>
<evidence type="ECO:0000256" key="8">
    <source>
        <dbReference type="HAMAP-Rule" id="MF_00195"/>
    </source>
</evidence>
<comment type="subunit">
    <text evidence="8">Associates with the 50S ribosomal subunit.</text>
</comment>
<dbReference type="CDD" id="cd01894">
    <property type="entry name" value="EngA1"/>
    <property type="match status" value="1"/>
</dbReference>
<dbReference type="GO" id="GO:0042254">
    <property type="term" value="P:ribosome biogenesis"/>
    <property type="evidence" value="ECO:0007669"/>
    <property type="project" value="UniProtKB-KW"/>
</dbReference>
<comment type="similarity">
    <text evidence="1 8 9 10">Belongs to the TRAFAC class TrmE-Era-EngA-EngB-Septin-like GTPase superfamily. EngA (Der) GTPase family.</text>
</comment>
<evidence type="ECO:0000313" key="13">
    <source>
        <dbReference type="Proteomes" id="UP000233325"/>
    </source>
</evidence>
<keyword evidence="3 8" id="KW-0690">Ribosome biogenesis</keyword>
<name>A0A2N2E0V0_9BACT</name>
<dbReference type="HAMAP" id="MF_00195">
    <property type="entry name" value="GTPase_Der"/>
    <property type="match status" value="1"/>
</dbReference>
<evidence type="ECO:0000256" key="9">
    <source>
        <dbReference type="PROSITE-ProRule" id="PRU01049"/>
    </source>
</evidence>
<keyword evidence="4 10" id="KW-0677">Repeat</keyword>
<evidence type="ECO:0000256" key="7">
    <source>
        <dbReference type="ARBA" id="ARBA00032345"/>
    </source>
</evidence>
<accession>A0A2N2E0V0</accession>
<sequence>MEYTPDNLPLVAICGRTNVGKSTLFNRLVEKRQALVSDIEGTTRDANFGVVHWNGKLFRLVDTAGLLDARIIGKKQEKTEDIDELAQQQALNYLNQAELLLFVVDGKAGLMPEDRQLAKALRNNPKYQKKTILIANKIDSGKQRTEAAAFNRLGLGEPITVSAQTGGGTGDMLEAVIGRIKSVKDVSGAVDPISEARLCIVGKPNVGKSSLLNSLLGYDRAIVSDKPHTTRESQDTELDYNGKLIRIIDTAGISRHGHKGKGLEKEGIAQSLMSLQRADIALLVLDISEGLTHQDAKMVEEIVDRHKSLIIIANKWDLIEEKNPKKWEESILGKLPFASWAPIVFVSAKTGSKVNKILDLALEVAEGRKTEVSPTQLKKFLSRVVKIHLPAKGKGLKAPHIFEIEQKRSNPPVFAIRIGSRDNLHFSYVRFLENRLREQYNFTGTPVRLRVTKNRRIHGVREA</sequence>
<protein>
    <recommendedName>
        <fullName evidence="2 8">GTPase Der</fullName>
    </recommendedName>
    <alternativeName>
        <fullName evidence="7 8">GTP-binding protein EngA</fullName>
    </alternativeName>
</protein>
<dbReference type="NCBIfam" id="TIGR03594">
    <property type="entry name" value="GTPase_EngA"/>
    <property type="match status" value="1"/>
</dbReference>
<dbReference type="Proteomes" id="UP000233325">
    <property type="component" value="Unassembled WGS sequence"/>
</dbReference>
<dbReference type="InterPro" id="IPR015946">
    <property type="entry name" value="KH_dom-like_a/b"/>
</dbReference>
<dbReference type="Pfam" id="PF01926">
    <property type="entry name" value="MMR_HSR1"/>
    <property type="match status" value="2"/>
</dbReference>
<dbReference type="InterPro" id="IPR031166">
    <property type="entry name" value="G_ENGA"/>
</dbReference>
<evidence type="ECO:0000256" key="10">
    <source>
        <dbReference type="RuleBase" id="RU004481"/>
    </source>
</evidence>
<evidence type="ECO:0000256" key="2">
    <source>
        <dbReference type="ARBA" id="ARBA00020953"/>
    </source>
</evidence>
<feature type="binding site" evidence="8">
    <location>
        <begin position="15"/>
        <end position="22"/>
    </location>
    <ligand>
        <name>GTP</name>
        <dbReference type="ChEBI" id="CHEBI:37565"/>
        <label>1</label>
    </ligand>
</feature>
<comment type="caution">
    <text evidence="12">The sequence shown here is derived from an EMBL/GenBank/DDBJ whole genome shotgun (WGS) entry which is preliminary data.</text>
</comment>
<dbReference type="Gene3D" id="3.40.50.300">
    <property type="entry name" value="P-loop containing nucleotide triphosphate hydrolases"/>
    <property type="match status" value="2"/>
</dbReference>
<evidence type="ECO:0000256" key="1">
    <source>
        <dbReference type="ARBA" id="ARBA00008279"/>
    </source>
</evidence>
<dbReference type="AlphaFoldDB" id="A0A2N2E0V0"/>
<feature type="binding site" evidence="8">
    <location>
        <begin position="202"/>
        <end position="209"/>
    </location>
    <ligand>
        <name>GTP</name>
        <dbReference type="ChEBI" id="CHEBI:37565"/>
        <label>2</label>
    </ligand>
</feature>
<evidence type="ECO:0000256" key="5">
    <source>
        <dbReference type="ARBA" id="ARBA00022741"/>
    </source>
</evidence>
<gene>
    <name evidence="8 12" type="primary">der</name>
    <name evidence="12" type="ORF">CVU83_01880</name>
</gene>
<dbReference type="PANTHER" id="PTHR43834:SF6">
    <property type="entry name" value="GTPASE DER"/>
    <property type="match status" value="1"/>
</dbReference>
<feature type="binding site" evidence="8">
    <location>
        <begin position="62"/>
        <end position="66"/>
    </location>
    <ligand>
        <name>GTP</name>
        <dbReference type="ChEBI" id="CHEBI:37565"/>
        <label>1</label>
    </ligand>
</feature>
<dbReference type="InterPro" id="IPR005225">
    <property type="entry name" value="Small_GTP-bd"/>
</dbReference>
<evidence type="ECO:0000313" key="12">
    <source>
        <dbReference type="EMBL" id="PKM88365.1"/>
    </source>
</evidence>
<feature type="binding site" evidence="8">
    <location>
        <begin position="136"/>
        <end position="139"/>
    </location>
    <ligand>
        <name>GTP</name>
        <dbReference type="ChEBI" id="CHEBI:37565"/>
        <label>1</label>
    </ligand>
</feature>
<comment type="function">
    <text evidence="8 10">GTPase that plays an essential role in the late steps of ribosome biogenesis.</text>
</comment>
<keyword evidence="6 8" id="KW-0342">GTP-binding</keyword>
<reference evidence="12 13" key="1">
    <citation type="journal article" date="2017" name="ISME J.">
        <title>Potential for microbial H2 and metal transformations associated with novel bacteria and archaea in deep terrestrial subsurface sediments.</title>
        <authorList>
            <person name="Hernsdorf A.W."/>
            <person name="Amano Y."/>
            <person name="Miyakawa K."/>
            <person name="Ise K."/>
            <person name="Suzuki Y."/>
            <person name="Anantharaman K."/>
            <person name="Probst A."/>
            <person name="Burstein D."/>
            <person name="Thomas B.C."/>
            <person name="Banfield J.F."/>
        </authorList>
    </citation>
    <scope>NUCLEOTIDE SEQUENCE [LARGE SCALE GENOMIC DNA]</scope>
    <source>
        <strain evidence="12">HGW-Falkowbacteria-2</strain>
    </source>
</reference>
<feature type="domain" description="EngA-type G" evidence="11">
    <location>
        <begin position="196"/>
        <end position="369"/>
    </location>
</feature>
<evidence type="ECO:0000256" key="4">
    <source>
        <dbReference type="ARBA" id="ARBA00022737"/>
    </source>
</evidence>
<evidence type="ECO:0000256" key="3">
    <source>
        <dbReference type="ARBA" id="ARBA00022517"/>
    </source>
</evidence>
<dbReference type="FunFam" id="3.40.50.300:FF:000494">
    <property type="entry name" value="tRNA modification GTPase MnmE"/>
    <property type="match status" value="1"/>
</dbReference>
<dbReference type="Gene3D" id="3.30.300.20">
    <property type="match status" value="1"/>
</dbReference>
<evidence type="ECO:0000259" key="11">
    <source>
        <dbReference type="PROSITE" id="PS51712"/>
    </source>
</evidence>
<dbReference type="PROSITE" id="PS51712">
    <property type="entry name" value="G_ENGA"/>
    <property type="match status" value="1"/>
</dbReference>
<feature type="binding site" evidence="8">
    <location>
        <begin position="314"/>
        <end position="317"/>
    </location>
    <ligand>
        <name>GTP</name>
        <dbReference type="ChEBI" id="CHEBI:37565"/>
        <label>2</label>
    </ligand>
</feature>
<dbReference type="EMBL" id="PHAH01000019">
    <property type="protein sequence ID" value="PKM88365.1"/>
    <property type="molecule type" value="Genomic_DNA"/>
</dbReference>
<proteinExistence type="inferred from homology"/>
<dbReference type="SUPFAM" id="SSF52540">
    <property type="entry name" value="P-loop containing nucleoside triphosphate hydrolases"/>
    <property type="match status" value="2"/>
</dbReference>
<evidence type="ECO:0000256" key="6">
    <source>
        <dbReference type="ARBA" id="ARBA00023134"/>
    </source>
</evidence>
<dbReference type="NCBIfam" id="TIGR00231">
    <property type="entry name" value="small_GTP"/>
    <property type="match status" value="2"/>
</dbReference>
<organism evidence="12 13">
    <name type="scientific">Candidatus Falkowbacteria bacterium HGW-Falkowbacteria-2</name>
    <dbReference type="NCBI Taxonomy" id="2013769"/>
    <lineage>
        <taxon>Bacteria</taxon>
        <taxon>Candidatus Falkowiibacteriota</taxon>
    </lineage>
</organism>
<dbReference type="GO" id="GO:0005525">
    <property type="term" value="F:GTP binding"/>
    <property type="evidence" value="ECO:0007669"/>
    <property type="project" value="UniProtKB-UniRule"/>
</dbReference>
<dbReference type="PRINTS" id="PR00326">
    <property type="entry name" value="GTP1OBG"/>
</dbReference>
<dbReference type="InterPro" id="IPR027417">
    <property type="entry name" value="P-loop_NTPase"/>
</dbReference>
<dbReference type="InterPro" id="IPR032859">
    <property type="entry name" value="KH_dom-like"/>
</dbReference>
<dbReference type="CDD" id="cd01895">
    <property type="entry name" value="EngA2"/>
    <property type="match status" value="1"/>
</dbReference>
<feature type="binding site" evidence="8">
    <location>
        <begin position="249"/>
        <end position="253"/>
    </location>
    <ligand>
        <name>GTP</name>
        <dbReference type="ChEBI" id="CHEBI:37565"/>
        <label>2</label>
    </ligand>
</feature>
<dbReference type="InterPro" id="IPR006073">
    <property type="entry name" value="GTP-bd"/>
</dbReference>
<keyword evidence="5 8" id="KW-0547">Nucleotide-binding</keyword>
<dbReference type="PANTHER" id="PTHR43834">
    <property type="entry name" value="GTPASE DER"/>
    <property type="match status" value="1"/>
</dbReference>